<keyword evidence="5" id="KW-0560">Oxidoreductase</keyword>
<dbReference type="SUPFAM" id="SSF51182">
    <property type="entry name" value="RmlC-like cupins"/>
    <property type="match status" value="1"/>
</dbReference>
<reference evidence="5 6" key="1">
    <citation type="journal article" date="2017" name="Nat. Microbiol.">
        <title>Natural product diversity associated with the nematode symbionts Photorhabdus and Xenorhabdus.</title>
        <authorList>
            <person name="Tobias N.J."/>
            <person name="Wolff H."/>
            <person name="Djahanschiri B."/>
            <person name="Grundmann F."/>
            <person name="Kronenwerth M."/>
            <person name="Shi Y.M."/>
            <person name="Simonyi S."/>
            <person name="Grun P."/>
            <person name="Shapiro-Ilan D."/>
            <person name="Pidot S.J."/>
            <person name="Stinear T.P."/>
            <person name="Ebersberger I."/>
            <person name="Bode H.B."/>
        </authorList>
    </citation>
    <scope>NUCLEOTIDE SEQUENCE [LARGE SCALE GENOMIC DNA]</scope>
    <source>
        <strain evidence="5 6">DSM 17904</strain>
    </source>
</reference>
<gene>
    <name evidence="5" type="ORF">Xsto_02089</name>
</gene>
<dbReference type="PANTHER" id="PTHR43212">
    <property type="entry name" value="QUERCETIN 2,3-DIOXYGENASE"/>
    <property type="match status" value="1"/>
</dbReference>
<dbReference type="InterPro" id="IPR012093">
    <property type="entry name" value="Pirin"/>
</dbReference>
<comment type="caution">
    <text evidence="5">The sequence shown here is derived from an EMBL/GenBank/DDBJ whole genome shotgun (WGS) entry which is preliminary data.</text>
</comment>
<dbReference type="InterPro" id="IPR003829">
    <property type="entry name" value="Pirin_N_dom"/>
</dbReference>
<dbReference type="InterPro" id="IPR014710">
    <property type="entry name" value="RmlC-like_jellyroll"/>
</dbReference>
<dbReference type="InterPro" id="IPR011051">
    <property type="entry name" value="RmlC_Cupin_sf"/>
</dbReference>
<dbReference type="Pfam" id="PF02678">
    <property type="entry name" value="Pirin"/>
    <property type="match status" value="1"/>
</dbReference>
<dbReference type="AlphaFoldDB" id="A0A2D0KPC8"/>
<sequence>MIITRTANQCGKADYGWLKAKYTFSFGHYFDPNFLNYGALRVLNQEILAPQTELKPKAYPHVDILNIILQGEAEYRDSAGNYIQAHQGDCLLFSTRQDLRYSEHNLSKKKSLHRLQIWLDAKPHQAPQPVQCRRLSAQPLTLLASPASGKNSMHLRQSAWISYLMLQAGESHNVPLQGKRAYLQSVSGNAEIHTDRKSGTATHANIRCGDGVFIQDETQLNLRATSAFQGLLIDLGNQSP</sequence>
<evidence type="ECO:0000259" key="3">
    <source>
        <dbReference type="Pfam" id="PF02678"/>
    </source>
</evidence>
<dbReference type="PANTHER" id="PTHR43212:SF2">
    <property type="entry name" value="PIRIN-LIKE PROTEIN YHAK"/>
    <property type="match status" value="1"/>
</dbReference>
<dbReference type="Pfam" id="PF17954">
    <property type="entry name" value="Pirin_C_2"/>
    <property type="match status" value="1"/>
</dbReference>
<dbReference type="Proteomes" id="UP000222366">
    <property type="component" value="Unassembled WGS sequence"/>
</dbReference>
<organism evidence="5 6">
    <name type="scientific">Xenorhabdus stockiae</name>
    <dbReference type="NCBI Taxonomy" id="351614"/>
    <lineage>
        <taxon>Bacteria</taxon>
        <taxon>Pseudomonadati</taxon>
        <taxon>Pseudomonadota</taxon>
        <taxon>Gammaproteobacteria</taxon>
        <taxon>Enterobacterales</taxon>
        <taxon>Morganellaceae</taxon>
        <taxon>Xenorhabdus</taxon>
    </lineage>
</organism>
<evidence type="ECO:0000256" key="2">
    <source>
        <dbReference type="RuleBase" id="RU003457"/>
    </source>
</evidence>
<protein>
    <submittedName>
        <fullName evidence="5">Quercetin 2,3-dioxygenase</fullName>
    </submittedName>
</protein>
<name>A0A2D0KPC8_9GAMM</name>
<feature type="domain" description="Pirin N-terminal" evidence="3">
    <location>
        <begin position="5"/>
        <end position="119"/>
    </location>
</feature>
<feature type="domain" description="Quercetin 2,3-dioxygenase C-terminal cupin" evidence="4">
    <location>
        <begin position="142"/>
        <end position="235"/>
    </location>
</feature>
<dbReference type="EMBL" id="NJAJ01000017">
    <property type="protein sequence ID" value="PHM65293.1"/>
    <property type="molecule type" value="Genomic_DNA"/>
</dbReference>
<evidence type="ECO:0000313" key="5">
    <source>
        <dbReference type="EMBL" id="PHM65293.1"/>
    </source>
</evidence>
<dbReference type="Gene3D" id="2.60.120.10">
    <property type="entry name" value="Jelly Rolls"/>
    <property type="match status" value="2"/>
</dbReference>
<dbReference type="PIRSF" id="PIRSF006232">
    <property type="entry name" value="Pirin"/>
    <property type="match status" value="1"/>
</dbReference>
<keyword evidence="6" id="KW-1185">Reference proteome</keyword>
<keyword evidence="5" id="KW-0223">Dioxygenase</keyword>
<proteinExistence type="inferred from homology"/>
<evidence type="ECO:0000256" key="1">
    <source>
        <dbReference type="ARBA" id="ARBA00008416"/>
    </source>
</evidence>
<accession>A0A2D0KPC8</accession>
<comment type="similarity">
    <text evidence="1 2">Belongs to the pirin family.</text>
</comment>
<dbReference type="InterPro" id="IPR041602">
    <property type="entry name" value="Quercetinase_C"/>
</dbReference>
<evidence type="ECO:0000313" key="6">
    <source>
        <dbReference type="Proteomes" id="UP000222366"/>
    </source>
</evidence>
<evidence type="ECO:0000259" key="4">
    <source>
        <dbReference type="Pfam" id="PF17954"/>
    </source>
</evidence>
<dbReference type="GO" id="GO:0051213">
    <property type="term" value="F:dioxygenase activity"/>
    <property type="evidence" value="ECO:0007669"/>
    <property type="project" value="UniProtKB-KW"/>
</dbReference>
<dbReference type="RefSeq" id="WP_099125017.1">
    <property type="nucleotide sequence ID" value="NZ_CAWNRH010000079.1"/>
</dbReference>